<name>A0A834XZW9_APHGI</name>
<sequence length="314" mass="35302">MDSYDYSLGYSKTSEAVNNKKTDNFIDINKMKYYQAHWICKRPRKSTKPICPVLLTANLNKKGDKFILVTSNVGHNHVPPAEEDEETYEVVQEAIVYNDPALTADPVGDESQNDDELVFNKVIEDRGSNNSVEELNNCDDDLFNSPPENLSISPSVQINSHFTAILDDPDTSISFDENIMNDVRNETIKIMMSDEDKQSKKRPLSLVDWGIISTNANKKNSSNMNNENNSDGMTAIKKVDGKKKKDEIPTIGNVHEVCGDHVEIDNNYDIRTLKISNKKGPGRPRGIKKTTAIGLNLPVRVRSFTSKSNHNKLR</sequence>
<reference evidence="1 2" key="1">
    <citation type="submission" date="2020-08" db="EMBL/GenBank/DDBJ databases">
        <title>Aphidius gifuensis genome sequencing and assembly.</title>
        <authorList>
            <person name="Du Z."/>
        </authorList>
    </citation>
    <scope>NUCLEOTIDE SEQUENCE [LARGE SCALE GENOMIC DNA]</scope>
    <source>
        <strain evidence="1">YNYX2018</strain>
        <tissue evidence="1">Adults</tissue>
    </source>
</reference>
<proteinExistence type="predicted"/>
<keyword evidence="2" id="KW-1185">Reference proteome</keyword>
<dbReference type="Proteomes" id="UP000639338">
    <property type="component" value="Unassembled WGS sequence"/>
</dbReference>
<gene>
    <name evidence="1" type="ORF">HCN44_003374</name>
</gene>
<evidence type="ECO:0000313" key="1">
    <source>
        <dbReference type="EMBL" id="KAF7994284.1"/>
    </source>
</evidence>
<accession>A0A834XZW9</accession>
<dbReference type="EMBL" id="JACMRX010000002">
    <property type="protein sequence ID" value="KAF7994284.1"/>
    <property type="molecule type" value="Genomic_DNA"/>
</dbReference>
<evidence type="ECO:0000313" key="2">
    <source>
        <dbReference type="Proteomes" id="UP000639338"/>
    </source>
</evidence>
<comment type="caution">
    <text evidence="1">The sequence shown here is derived from an EMBL/GenBank/DDBJ whole genome shotgun (WGS) entry which is preliminary data.</text>
</comment>
<organism evidence="1 2">
    <name type="scientific">Aphidius gifuensis</name>
    <name type="common">Parasitoid wasp</name>
    <dbReference type="NCBI Taxonomy" id="684658"/>
    <lineage>
        <taxon>Eukaryota</taxon>
        <taxon>Metazoa</taxon>
        <taxon>Ecdysozoa</taxon>
        <taxon>Arthropoda</taxon>
        <taxon>Hexapoda</taxon>
        <taxon>Insecta</taxon>
        <taxon>Pterygota</taxon>
        <taxon>Neoptera</taxon>
        <taxon>Endopterygota</taxon>
        <taxon>Hymenoptera</taxon>
        <taxon>Apocrita</taxon>
        <taxon>Ichneumonoidea</taxon>
        <taxon>Braconidae</taxon>
        <taxon>Aphidiinae</taxon>
        <taxon>Aphidius</taxon>
    </lineage>
</organism>
<dbReference type="AlphaFoldDB" id="A0A834XZW9"/>
<protein>
    <submittedName>
        <fullName evidence="1">Uncharacterized protein</fullName>
    </submittedName>
</protein>